<dbReference type="PANTHER" id="PTHR31571">
    <property type="entry name" value="ALTERED INHERITANCE OF MITOCHONDRIA PROTEIN 6"/>
    <property type="match status" value="1"/>
</dbReference>
<evidence type="ECO:0000313" key="4">
    <source>
        <dbReference type="EMBL" id="PWN35271.1"/>
    </source>
</evidence>
<feature type="signal peptide" evidence="3">
    <location>
        <begin position="1"/>
        <end position="24"/>
    </location>
</feature>
<dbReference type="GO" id="GO:0008081">
    <property type="term" value="F:phosphoric diester hydrolase activity"/>
    <property type="evidence" value="ECO:0007669"/>
    <property type="project" value="InterPro"/>
</dbReference>
<gene>
    <name evidence="4" type="ORF">FA14DRAFT_178646</name>
</gene>
<accession>A0A316VGY9</accession>
<dbReference type="GeneID" id="37022644"/>
<dbReference type="AlphaFoldDB" id="A0A316VGY9"/>
<dbReference type="STRING" id="1280837.A0A316VGY9"/>
<name>A0A316VGY9_9BASI</name>
<proteinExistence type="inferred from homology"/>
<keyword evidence="5" id="KW-1185">Reference proteome</keyword>
<dbReference type="OrthoDB" id="4153866at2759"/>
<protein>
    <recommendedName>
        <fullName evidence="2">Altered inheritance of mitochondria protein 6</fullName>
    </recommendedName>
</protein>
<feature type="chain" id="PRO_5016290133" description="Altered inheritance of mitochondria protein 6" evidence="3">
    <location>
        <begin position="25"/>
        <end position="353"/>
    </location>
</feature>
<dbReference type="InterPro" id="IPR017946">
    <property type="entry name" value="PLC-like_Pdiesterase_TIM-brl"/>
</dbReference>
<keyword evidence="3" id="KW-0732">Signal</keyword>
<dbReference type="RefSeq" id="XP_025355573.1">
    <property type="nucleotide sequence ID" value="XM_025500863.1"/>
</dbReference>
<dbReference type="InParanoid" id="A0A316VGY9"/>
<dbReference type="SUPFAM" id="SSF51695">
    <property type="entry name" value="PLC-like phosphodiesterases"/>
    <property type="match status" value="1"/>
</dbReference>
<comment type="similarity">
    <text evidence="1">Belongs to the AIM6 family.</text>
</comment>
<evidence type="ECO:0000256" key="2">
    <source>
        <dbReference type="ARBA" id="ARBA00014286"/>
    </source>
</evidence>
<dbReference type="EMBL" id="KZ819603">
    <property type="protein sequence ID" value="PWN35271.1"/>
    <property type="molecule type" value="Genomic_DNA"/>
</dbReference>
<sequence length="353" mass="39015">MSFKSLFSKTVAAVAVSQVVLVDAFRLQPDNAKRLDATDAVFPGAGATILQHPADWSRNIFPIPVHSHNDYWRDVPILDALANGVYSMESDVWLNPDDKELYVGHDPFALSRERTFDKLTLRPLKKAIDQANEANHIHSNSPEAKFFANLQNQSYSQINTSSTSRVGFYSAGVGLGTPLQLLIDIKTDGNETFPYIVKCLQPLADQGYLTKYDAKTNKTIPGPITIIGTGNTPINQLINLPSPRFVYFDCPLGKLDAPFTVNGTSHSYDHTICGIASTNLGSITNWKGIDNATDDQRKNISVAIDQAHSYNIKTRIWDTPNWPTYARDNVNKLLLEVGSDWINADDLSAIASF</sequence>
<dbReference type="PANTHER" id="PTHR31571:SF1">
    <property type="entry name" value="ALTERED INHERITANCE OF MITOCHONDRIA PROTEIN 6"/>
    <property type="match status" value="1"/>
</dbReference>
<evidence type="ECO:0000313" key="5">
    <source>
        <dbReference type="Proteomes" id="UP000245771"/>
    </source>
</evidence>
<dbReference type="Proteomes" id="UP000245771">
    <property type="component" value="Unassembled WGS sequence"/>
</dbReference>
<reference evidence="4 5" key="1">
    <citation type="journal article" date="2018" name="Mol. Biol. Evol.">
        <title>Broad Genomic Sampling Reveals a Smut Pathogenic Ancestry of the Fungal Clade Ustilaginomycotina.</title>
        <authorList>
            <person name="Kijpornyongpan T."/>
            <person name="Mondo S.J."/>
            <person name="Barry K."/>
            <person name="Sandor L."/>
            <person name="Lee J."/>
            <person name="Lipzen A."/>
            <person name="Pangilinan J."/>
            <person name="LaButti K."/>
            <person name="Hainaut M."/>
            <person name="Henrissat B."/>
            <person name="Grigoriev I.V."/>
            <person name="Spatafora J.W."/>
            <person name="Aime M.C."/>
        </authorList>
    </citation>
    <scope>NUCLEOTIDE SEQUENCE [LARGE SCALE GENOMIC DNA]</scope>
    <source>
        <strain evidence="4 5">MCA 3882</strain>
    </source>
</reference>
<dbReference type="InterPro" id="IPR051236">
    <property type="entry name" value="HAT_RTT109-like"/>
</dbReference>
<organism evidence="4 5">
    <name type="scientific">Meira miltonrushii</name>
    <dbReference type="NCBI Taxonomy" id="1280837"/>
    <lineage>
        <taxon>Eukaryota</taxon>
        <taxon>Fungi</taxon>
        <taxon>Dikarya</taxon>
        <taxon>Basidiomycota</taxon>
        <taxon>Ustilaginomycotina</taxon>
        <taxon>Exobasidiomycetes</taxon>
        <taxon>Exobasidiales</taxon>
        <taxon>Brachybasidiaceae</taxon>
        <taxon>Meira</taxon>
    </lineage>
</organism>
<evidence type="ECO:0000256" key="3">
    <source>
        <dbReference type="SAM" id="SignalP"/>
    </source>
</evidence>
<evidence type="ECO:0000256" key="1">
    <source>
        <dbReference type="ARBA" id="ARBA00008858"/>
    </source>
</evidence>
<dbReference type="GO" id="GO:0006629">
    <property type="term" value="P:lipid metabolic process"/>
    <property type="evidence" value="ECO:0007669"/>
    <property type="project" value="InterPro"/>
</dbReference>